<dbReference type="EMBL" id="JBHUDZ010000007">
    <property type="protein sequence ID" value="MFD1602197.1"/>
    <property type="molecule type" value="Genomic_DNA"/>
</dbReference>
<feature type="signal peptide" evidence="1">
    <location>
        <begin position="1"/>
        <end position="20"/>
    </location>
</feature>
<evidence type="ECO:0008006" key="4">
    <source>
        <dbReference type="Google" id="ProtNLM"/>
    </source>
</evidence>
<feature type="chain" id="PRO_5047226831" description="Lipoprotein" evidence="1">
    <location>
        <begin position="21"/>
        <end position="221"/>
    </location>
</feature>
<reference evidence="3" key="1">
    <citation type="journal article" date="2019" name="Int. J. Syst. Evol. Microbiol.">
        <title>The Global Catalogue of Microorganisms (GCM) 10K type strain sequencing project: providing services to taxonomists for standard genome sequencing and annotation.</title>
        <authorList>
            <consortium name="The Broad Institute Genomics Platform"/>
            <consortium name="The Broad Institute Genome Sequencing Center for Infectious Disease"/>
            <person name="Wu L."/>
            <person name="Ma J."/>
        </authorList>
    </citation>
    <scope>NUCLEOTIDE SEQUENCE [LARGE SCALE GENOMIC DNA]</scope>
    <source>
        <strain evidence="3">CCUG 70865</strain>
    </source>
</reference>
<dbReference type="Proteomes" id="UP001597138">
    <property type="component" value="Unassembled WGS sequence"/>
</dbReference>
<keyword evidence="3" id="KW-1185">Reference proteome</keyword>
<evidence type="ECO:0000313" key="3">
    <source>
        <dbReference type="Proteomes" id="UP001597138"/>
    </source>
</evidence>
<organism evidence="2 3">
    <name type="scientific">Flavobacterium artemisiae</name>
    <dbReference type="NCBI Taxonomy" id="2126556"/>
    <lineage>
        <taxon>Bacteria</taxon>
        <taxon>Pseudomonadati</taxon>
        <taxon>Bacteroidota</taxon>
        <taxon>Flavobacteriia</taxon>
        <taxon>Flavobacteriales</taxon>
        <taxon>Flavobacteriaceae</taxon>
        <taxon>Flavobacterium</taxon>
    </lineage>
</organism>
<gene>
    <name evidence="2" type="ORF">ACFSC2_05520</name>
</gene>
<evidence type="ECO:0000313" key="2">
    <source>
        <dbReference type="EMBL" id="MFD1602197.1"/>
    </source>
</evidence>
<comment type="caution">
    <text evidence="2">The sequence shown here is derived from an EMBL/GenBank/DDBJ whole genome shotgun (WGS) entry which is preliminary data.</text>
</comment>
<protein>
    <recommendedName>
        <fullName evidence="4">Lipoprotein</fullName>
    </recommendedName>
</protein>
<dbReference type="RefSeq" id="WP_379816407.1">
    <property type="nucleotide sequence ID" value="NZ_JBHUDZ010000007.1"/>
</dbReference>
<sequence length="221" mass="23524">MKKIILSLVVLAAISLTSCSNDEQITDSQSAAQEQQLTKKTAKSALALCDATSTSVTVNRWQAPSSTYTNWTPVSATIGSVSVQWEGIYGASLRPTTGNWYVGTVTLNQTCANYDSWSSSIVVKNDPANLGAAPTNKFNVLGYDGTISGSNYGLGYYSYDISTHIMTPSKAIVIWKSDETGLNSESVTDPALATEAYLVKVTSVTPGSSSSAISYTWTQVK</sequence>
<name>A0ABW4HB75_9FLAO</name>
<keyword evidence="1" id="KW-0732">Signal</keyword>
<dbReference type="PROSITE" id="PS51257">
    <property type="entry name" value="PROKAR_LIPOPROTEIN"/>
    <property type="match status" value="1"/>
</dbReference>
<evidence type="ECO:0000256" key="1">
    <source>
        <dbReference type="SAM" id="SignalP"/>
    </source>
</evidence>
<accession>A0ABW4HB75</accession>
<proteinExistence type="predicted"/>